<comment type="similarity">
    <text evidence="1">Belongs to the peptidase S1 family. Snake venom subfamily.</text>
</comment>
<keyword evidence="2" id="KW-0645">Protease</keyword>
<keyword evidence="8" id="KW-1185">Reference proteome</keyword>
<feature type="domain" description="Peptidase S1" evidence="6">
    <location>
        <begin position="29"/>
        <end position="270"/>
    </location>
</feature>
<dbReference type="Gene3D" id="2.40.10.10">
    <property type="entry name" value="Trypsin-like serine proteases"/>
    <property type="match status" value="2"/>
</dbReference>
<proteinExistence type="inferred from homology"/>
<organism evidence="7 8">
    <name type="scientific">Anolis carolinensis</name>
    <name type="common">Green anole</name>
    <name type="synonym">American chameleon</name>
    <dbReference type="NCBI Taxonomy" id="28377"/>
    <lineage>
        <taxon>Eukaryota</taxon>
        <taxon>Metazoa</taxon>
        <taxon>Chordata</taxon>
        <taxon>Craniata</taxon>
        <taxon>Vertebrata</taxon>
        <taxon>Euteleostomi</taxon>
        <taxon>Lepidosauria</taxon>
        <taxon>Squamata</taxon>
        <taxon>Bifurcata</taxon>
        <taxon>Unidentata</taxon>
        <taxon>Episquamata</taxon>
        <taxon>Toxicofera</taxon>
        <taxon>Iguania</taxon>
        <taxon>Dactyloidae</taxon>
        <taxon>Anolis</taxon>
    </lineage>
</organism>
<keyword evidence="5" id="KW-1015">Disulfide bond</keyword>
<evidence type="ECO:0000256" key="5">
    <source>
        <dbReference type="ARBA" id="ARBA00023157"/>
    </source>
</evidence>
<evidence type="ECO:0000256" key="1">
    <source>
        <dbReference type="ARBA" id="ARBA00009228"/>
    </source>
</evidence>
<dbReference type="GeneTree" id="ENSGT00940000165418"/>
<dbReference type="PROSITE" id="PS00134">
    <property type="entry name" value="TRYPSIN_HIS"/>
    <property type="match status" value="1"/>
</dbReference>
<dbReference type="AlphaFoldDB" id="A0A803TZF9"/>
<dbReference type="GO" id="GO:0016485">
    <property type="term" value="P:protein processing"/>
    <property type="evidence" value="ECO:0000318"/>
    <property type="project" value="GO_Central"/>
</dbReference>
<dbReference type="SUPFAM" id="SSF50494">
    <property type="entry name" value="Trypsin-like serine proteases"/>
    <property type="match status" value="1"/>
</dbReference>
<accession>A0A803TZF9</accession>
<dbReference type="PROSITE" id="PS50240">
    <property type="entry name" value="TRYPSIN_DOM"/>
    <property type="match status" value="1"/>
</dbReference>
<dbReference type="GO" id="GO:0005576">
    <property type="term" value="C:extracellular region"/>
    <property type="evidence" value="ECO:0007669"/>
    <property type="project" value="UniProtKB-ARBA"/>
</dbReference>
<reference evidence="7" key="3">
    <citation type="submission" date="2025-09" db="UniProtKB">
        <authorList>
            <consortium name="Ensembl"/>
        </authorList>
    </citation>
    <scope>IDENTIFICATION</scope>
</reference>
<dbReference type="InterPro" id="IPR001254">
    <property type="entry name" value="Trypsin_dom"/>
</dbReference>
<dbReference type="PANTHER" id="PTHR24252">
    <property type="entry name" value="ACROSIN-RELATED"/>
    <property type="match status" value="1"/>
</dbReference>
<dbReference type="Proteomes" id="UP000001646">
    <property type="component" value="Chromosome 2"/>
</dbReference>
<dbReference type="Pfam" id="PF00089">
    <property type="entry name" value="Trypsin"/>
    <property type="match status" value="1"/>
</dbReference>
<keyword evidence="4" id="KW-0720">Serine protease</keyword>
<dbReference type="SMART" id="SM00020">
    <property type="entry name" value="Tryp_SPc"/>
    <property type="match status" value="1"/>
</dbReference>
<dbReference type="PANTHER" id="PTHR24252:SF21">
    <property type="entry name" value="TRANSMEMBRANE SERINE PROTEASE 12"/>
    <property type="match status" value="1"/>
</dbReference>
<evidence type="ECO:0000256" key="3">
    <source>
        <dbReference type="ARBA" id="ARBA00022801"/>
    </source>
</evidence>
<evidence type="ECO:0000256" key="2">
    <source>
        <dbReference type="ARBA" id="ARBA00022670"/>
    </source>
</evidence>
<evidence type="ECO:0000259" key="6">
    <source>
        <dbReference type="PROSITE" id="PS50240"/>
    </source>
</evidence>
<dbReference type="CDD" id="cd00190">
    <property type="entry name" value="Tryp_SPc"/>
    <property type="match status" value="1"/>
</dbReference>
<keyword evidence="3" id="KW-0378">Hydrolase</keyword>
<evidence type="ECO:0000313" key="8">
    <source>
        <dbReference type="Proteomes" id="UP000001646"/>
    </source>
</evidence>
<dbReference type="GO" id="GO:0008236">
    <property type="term" value="F:serine-type peptidase activity"/>
    <property type="evidence" value="ECO:0000318"/>
    <property type="project" value="GO_Central"/>
</dbReference>
<dbReference type="GO" id="GO:0001669">
    <property type="term" value="C:acrosomal vesicle"/>
    <property type="evidence" value="ECO:0000318"/>
    <property type="project" value="GO_Central"/>
</dbReference>
<dbReference type="InterPro" id="IPR018114">
    <property type="entry name" value="TRYPSIN_HIS"/>
</dbReference>
<dbReference type="InterPro" id="IPR043504">
    <property type="entry name" value="Peptidase_S1_PA_chymotrypsin"/>
</dbReference>
<reference evidence="7 8" key="1">
    <citation type="submission" date="2009-12" db="EMBL/GenBank/DDBJ databases">
        <title>The Genome Sequence of Anolis carolinensis (Green Anole Lizard).</title>
        <authorList>
            <consortium name="The Genome Sequencing Platform"/>
            <person name="Di Palma F."/>
            <person name="Alfoldi J."/>
            <person name="Heiman D."/>
            <person name="Young S."/>
            <person name="Grabherr M."/>
            <person name="Johnson J."/>
            <person name="Lander E.S."/>
            <person name="Lindblad-Toh K."/>
        </authorList>
    </citation>
    <scope>NUCLEOTIDE SEQUENCE [LARGE SCALE GENOMIC DNA]</scope>
    <source>
        <strain evidence="7 8">JBL SC #1</strain>
    </source>
</reference>
<dbReference type="Ensembl" id="ENSACAT00000056751.1">
    <property type="protein sequence ID" value="ENSACAP00000040599.1"/>
    <property type="gene ID" value="ENSACAG00000035160.1"/>
</dbReference>
<sequence length="296" mass="33589">TPQRFLSEALLDSYKNQPSVNDMSLDTWIVGGHDAQVGAWPWQVSLQLYRVALGGYRHECGGSLIDNNLVLTAAHCVKKWVNPEYWRAVIGLHHLYKWKAHTINERVKNIIIHSDFKEGSYENDIALFKLLNSVKYNEYIQPICLPDISYLVPDKNLCYVSGWGKREKKGKFKVILQEAQVDIIPLYICNKYDWYKGIISRNVMCVGSASGHVDNCEGDSGGPLVCHFQNVTKYYILGITSSSTACGIPKHPGIYVRVVNYRSWIDSYLYGKTSTISIQCGLTLWAAEWVIIHLLP</sequence>
<reference evidence="7" key="2">
    <citation type="submission" date="2025-08" db="UniProtKB">
        <authorList>
            <consortium name="Ensembl"/>
        </authorList>
    </citation>
    <scope>IDENTIFICATION</scope>
</reference>
<dbReference type="InterPro" id="IPR001314">
    <property type="entry name" value="Peptidase_S1A"/>
</dbReference>
<dbReference type="PRINTS" id="PR00722">
    <property type="entry name" value="CHYMOTRYPSIN"/>
</dbReference>
<dbReference type="InParanoid" id="A0A803TZF9"/>
<evidence type="ECO:0000313" key="7">
    <source>
        <dbReference type="Ensembl" id="ENSACAP00000040599.1"/>
    </source>
</evidence>
<dbReference type="FunFam" id="2.40.10.10:FF:000003">
    <property type="entry name" value="Transmembrane serine protease 3"/>
    <property type="match status" value="1"/>
</dbReference>
<protein>
    <recommendedName>
        <fullName evidence="6">Peptidase S1 domain-containing protein</fullName>
    </recommendedName>
</protein>
<evidence type="ECO:0000256" key="4">
    <source>
        <dbReference type="ARBA" id="ARBA00022825"/>
    </source>
</evidence>
<name>A0A803TZF9_ANOCA</name>
<dbReference type="GO" id="GO:0004252">
    <property type="term" value="F:serine-type endopeptidase activity"/>
    <property type="evidence" value="ECO:0007669"/>
    <property type="project" value="InterPro"/>
</dbReference>
<dbReference type="InterPro" id="IPR009003">
    <property type="entry name" value="Peptidase_S1_PA"/>
</dbReference>